<dbReference type="PANTHER" id="PTHR42743:SF11">
    <property type="entry name" value="AMINODEOXYCHORISMATE LYASE"/>
    <property type="match status" value="1"/>
</dbReference>
<accession>A0A1I4PTR5</accession>
<comment type="similarity">
    <text evidence="2 5">Belongs to the class-IV pyridoxal-phosphate-dependent aminotransferase family.</text>
</comment>
<protein>
    <submittedName>
        <fullName evidence="7">4-amino-4-deoxychorismate lyase</fullName>
    </submittedName>
</protein>
<dbReference type="InterPro" id="IPR001544">
    <property type="entry name" value="Aminotrans_IV"/>
</dbReference>
<dbReference type="Gene3D" id="3.20.10.10">
    <property type="entry name" value="D-amino Acid Aminotransferase, subunit A, domain 2"/>
    <property type="match status" value="1"/>
</dbReference>
<dbReference type="SUPFAM" id="SSF56752">
    <property type="entry name" value="D-aminoacid aminotransferase-like PLP-dependent enzymes"/>
    <property type="match status" value="1"/>
</dbReference>
<keyword evidence="4 6" id="KW-0663">Pyridoxal phosphate</keyword>
<dbReference type="STRING" id="266892.SAMN04488054_1318"/>
<dbReference type="Gene3D" id="3.30.470.10">
    <property type="match status" value="1"/>
</dbReference>
<dbReference type="Pfam" id="PF01063">
    <property type="entry name" value="Aminotran_4"/>
    <property type="match status" value="1"/>
</dbReference>
<dbReference type="Proteomes" id="UP000199668">
    <property type="component" value="Unassembled WGS sequence"/>
</dbReference>
<dbReference type="InterPro" id="IPR050571">
    <property type="entry name" value="Class-IV_PLP-Dep_Aminotrnsfr"/>
</dbReference>
<evidence type="ECO:0000256" key="3">
    <source>
        <dbReference type="ARBA" id="ARBA00011738"/>
    </source>
</evidence>
<dbReference type="RefSeq" id="WP_090928153.1">
    <property type="nucleotide sequence ID" value="NZ_FOTY01000031.1"/>
</dbReference>
<name>A0A1I4PTR5_9BACI</name>
<dbReference type="InterPro" id="IPR043132">
    <property type="entry name" value="BCAT-like_C"/>
</dbReference>
<evidence type="ECO:0000313" key="7">
    <source>
        <dbReference type="EMBL" id="SFM30765.1"/>
    </source>
</evidence>
<gene>
    <name evidence="7" type="ORF">SAMN04488054_1318</name>
</gene>
<keyword evidence="8" id="KW-1185">Reference proteome</keyword>
<dbReference type="GO" id="GO:0016829">
    <property type="term" value="F:lyase activity"/>
    <property type="evidence" value="ECO:0007669"/>
    <property type="project" value="UniProtKB-KW"/>
</dbReference>
<dbReference type="PROSITE" id="PS00770">
    <property type="entry name" value="AA_TRANSFER_CLASS_4"/>
    <property type="match status" value="1"/>
</dbReference>
<evidence type="ECO:0000256" key="6">
    <source>
        <dbReference type="RuleBase" id="RU004516"/>
    </source>
</evidence>
<dbReference type="EMBL" id="FOTY01000031">
    <property type="protein sequence ID" value="SFM30765.1"/>
    <property type="molecule type" value="Genomic_DNA"/>
</dbReference>
<dbReference type="AlphaFoldDB" id="A0A1I4PTR5"/>
<dbReference type="NCBIfam" id="NF005800">
    <property type="entry name" value="PRK07650.1"/>
    <property type="match status" value="1"/>
</dbReference>
<evidence type="ECO:0000256" key="1">
    <source>
        <dbReference type="ARBA" id="ARBA00001933"/>
    </source>
</evidence>
<evidence type="ECO:0000256" key="5">
    <source>
        <dbReference type="RuleBase" id="RU004106"/>
    </source>
</evidence>
<organism evidence="7 8">
    <name type="scientific">Salibacterium qingdaonense</name>
    <dbReference type="NCBI Taxonomy" id="266892"/>
    <lineage>
        <taxon>Bacteria</taxon>
        <taxon>Bacillati</taxon>
        <taxon>Bacillota</taxon>
        <taxon>Bacilli</taxon>
        <taxon>Bacillales</taxon>
        <taxon>Bacillaceae</taxon>
    </lineage>
</organism>
<evidence type="ECO:0000313" key="8">
    <source>
        <dbReference type="Proteomes" id="UP000199668"/>
    </source>
</evidence>
<sequence length="306" mass="35281">MYVYINGEVQEAGAARLSVFEHGFMYGLGLFETFRIYNGHPFLLDDHFRRMENGLRWLNIAWTYDRQEVLSQLQMLMEANGWNNAYVRYNISAGPADSGISTQVYDNPVVIIYMKPLPAPEDIEEPSKTAEFLRIFRNTPETPERLKSHHYLNNIAGKRETGADPGVEGLFLTEQGAVAEGIVSNIFWRRADTLYTPSPETGILQGVTRSFVMKLAEAHGYYVREGRFSADHIYRAEEAFLTNSIQEIVPLKAVGTCRYKEEQRTAARLLRKSYTTYRCFLWKAVDMKEPEREKERGRNEQQGFSF</sequence>
<reference evidence="7 8" key="1">
    <citation type="submission" date="2016-10" db="EMBL/GenBank/DDBJ databases">
        <authorList>
            <person name="de Groot N.N."/>
        </authorList>
    </citation>
    <scope>NUCLEOTIDE SEQUENCE [LARGE SCALE GENOMIC DNA]</scope>
    <source>
        <strain evidence="7 8">CGMCC 1.6134</strain>
    </source>
</reference>
<dbReference type="FunFam" id="3.20.10.10:FF:000002">
    <property type="entry name" value="D-alanine aminotransferase"/>
    <property type="match status" value="1"/>
</dbReference>
<dbReference type="OrthoDB" id="9805628at2"/>
<comment type="cofactor">
    <cofactor evidence="1 6">
        <name>pyridoxal 5'-phosphate</name>
        <dbReference type="ChEBI" id="CHEBI:597326"/>
    </cofactor>
</comment>
<comment type="subunit">
    <text evidence="3">Homodimer.</text>
</comment>
<dbReference type="InterPro" id="IPR018300">
    <property type="entry name" value="Aminotrans_IV_CS"/>
</dbReference>
<keyword evidence="7" id="KW-0456">Lyase</keyword>
<dbReference type="PANTHER" id="PTHR42743">
    <property type="entry name" value="AMINO-ACID AMINOTRANSFERASE"/>
    <property type="match status" value="1"/>
</dbReference>
<evidence type="ECO:0000256" key="2">
    <source>
        <dbReference type="ARBA" id="ARBA00009320"/>
    </source>
</evidence>
<dbReference type="InterPro" id="IPR043131">
    <property type="entry name" value="BCAT-like_N"/>
</dbReference>
<evidence type="ECO:0000256" key="4">
    <source>
        <dbReference type="ARBA" id="ARBA00022898"/>
    </source>
</evidence>
<dbReference type="InterPro" id="IPR036038">
    <property type="entry name" value="Aminotransferase-like"/>
</dbReference>
<dbReference type="GO" id="GO:0008652">
    <property type="term" value="P:amino acid biosynthetic process"/>
    <property type="evidence" value="ECO:0007669"/>
    <property type="project" value="UniProtKB-ARBA"/>
</dbReference>
<dbReference type="GO" id="GO:0046394">
    <property type="term" value="P:carboxylic acid biosynthetic process"/>
    <property type="evidence" value="ECO:0007669"/>
    <property type="project" value="UniProtKB-ARBA"/>
</dbReference>
<proteinExistence type="inferred from homology"/>
<dbReference type="GO" id="GO:0005829">
    <property type="term" value="C:cytosol"/>
    <property type="evidence" value="ECO:0007669"/>
    <property type="project" value="TreeGrafter"/>
</dbReference>